<protein>
    <submittedName>
        <fullName evidence="1">Uncharacterized protein</fullName>
    </submittedName>
</protein>
<feature type="non-terminal residue" evidence="1">
    <location>
        <position position="1"/>
    </location>
</feature>
<proteinExistence type="predicted"/>
<evidence type="ECO:0000313" key="1">
    <source>
        <dbReference type="EMBL" id="SVB90499.1"/>
    </source>
</evidence>
<reference evidence="1" key="1">
    <citation type="submission" date="2018-05" db="EMBL/GenBank/DDBJ databases">
        <authorList>
            <person name="Lanie J.A."/>
            <person name="Ng W.-L."/>
            <person name="Kazmierczak K.M."/>
            <person name="Andrzejewski T.M."/>
            <person name="Davidsen T.M."/>
            <person name="Wayne K.J."/>
            <person name="Tettelin H."/>
            <person name="Glass J.I."/>
            <person name="Rusch D."/>
            <person name="Podicherti R."/>
            <person name="Tsui H.-C.T."/>
            <person name="Winkler M.E."/>
        </authorList>
    </citation>
    <scope>NUCLEOTIDE SEQUENCE</scope>
</reference>
<dbReference type="AlphaFoldDB" id="A0A382HTI6"/>
<accession>A0A382HTI6</accession>
<dbReference type="EMBL" id="UINC01063160">
    <property type="protein sequence ID" value="SVB90499.1"/>
    <property type="molecule type" value="Genomic_DNA"/>
</dbReference>
<gene>
    <name evidence="1" type="ORF">METZ01_LOCUS243353</name>
</gene>
<organism evidence="1">
    <name type="scientific">marine metagenome</name>
    <dbReference type="NCBI Taxonomy" id="408172"/>
    <lineage>
        <taxon>unclassified sequences</taxon>
        <taxon>metagenomes</taxon>
        <taxon>ecological metagenomes</taxon>
    </lineage>
</organism>
<name>A0A382HTI6_9ZZZZ</name>
<sequence>FVIYTHHNSLIHTSYHGKVIGQVKDSRSGVLKKLFRLTVG</sequence>